<gene>
    <name evidence="1" type="ORF">E2C01_033391</name>
</gene>
<proteinExistence type="predicted"/>
<sequence length="112" mass="12806">MVQKKQSQRATMWAHNVYTKIGYPLRTATRLSRGLRIHRRPCLSPGSVYRVRSFGTYHRTVSHARRLAVGHRSRGVLNASDCFISSWPGRGVFMQKPPRTLECTVLLLDKPS</sequence>
<comment type="caution">
    <text evidence="1">The sequence shown here is derived from an EMBL/GenBank/DDBJ whole genome shotgun (WGS) entry which is preliminary data.</text>
</comment>
<evidence type="ECO:0000313" key="1">
    <source>
        <dbReference type="EMBL" id="MPC39842.1"/>
    </source>
</evidence>
<evidence type="ECO:0000313" key="2">
    <source>
        <dbReference type="Proteomes" id="UP000324222"/>
    </source>
</evidence>
<accession>A0A5B7F012</accession>
<dbReference type="EMBL" id="VSRR010004494">
    <property type="protein sequence ID" value="MPC39842.1"/>
    <property type="molecule type" value="Genomic_DNA"/>
</dbReference>
<protein>
    <submittedName>
        <fullName evidence="1">Uncharacterized protein</fullName>
    </submittedName>
</protein>
<reference evidence="1 2" key="1">
    <citation type="submission" date="2019-05" db="EMBL/GenBank/DDBJ databases">
        <title>Another draft genome of Portunus trituberculatus and its Hox gene families provides insights of decapod evolution.</title>
        <authorList>
            <person name="Jeong J.-H."/>
            <person name="Song I."/>
            <person name="Kim S."/>
            <person name="Choi T."/>
            <person name="Kim D."/>
            <person name="Ryu S."/>
            <person name="Kim W."/>
        </authorList>
    </citation>
    <scope>NUCLEOTIDE SEQUENCE [LARGE SCALE GENOMIC DNA]</scope>
    <source>
        <tissue evidence="1">Muscle</tissue>
    </source>
</reference>
<dbReference type="AlphaFoldDB" id="A0A5B7F012"/>
<keyword evidence="2" id="KW-1185">Reference proteome</keyword>
<organism evidence="1 2">
    <name type="scientific">Portunus trituberculatus</name>
    <name type="common">Swimming crab</name>
    <name type="synonym">Neptunus trituberculatus</name>
    <dbReference type="NCBI Taxonomy" id="210409"/>
    <lineage>
        <taxon>Eukaryota</taxon>
        <taxon>Metazoa</taxon>
        <taxon>Ecdysozoa</taxon>
        <taxon>Arthropoda</taxon>
        <taxon>Crustacea</taxon>
        <taxon>Multicrustacea</taxon>
        <taxon>Malacostraca</taxon>
        <taxon>Eumalacostraca</taxon>
        <taxon>Eucarida</taxon>
        <taxon>Decapoda</taxon>
        <taxon>Pleocyemata</taxon>
        <taxon>Brachyura</taxon>
        <taxon>Eubrachyura</taxon>
        <taxon>Portunoidea</taxon>
        <taxon>Portunidae</taxon>
        <taxon>Portuninae</taxon>
        <taxon>Portunus</taxon>
    </lineage>
</organism>
<name>A0A5B7F012_PORTR</name>
<dbReference type="Proteomes" id="UP000324222">
    <property type="component" value="Unassembled WGS sequence"/>
</dbReference>